<proteinExistence type="predicted"/>
<accession>A0A0F9MM10</accession>
<comment type="caution">
    <text evidence="1">The sequence shown here is derived from an EMBL/GenBank/DDBJ whole genome shotgun (WGS) entry which is preliminary data.</text>
</comment>
<reference evidence="1" key="1">
    <citation type="journal article" date="2015" name="Nature">
        <title>Complex archaea that bridge the gap between prokaryotes and eukaryotes.</title>
        <authorList>
            <person name="Spang A."/>
            <person name="Saw J.H."/>
            <person name="Jorgensen S.L."/>
            <person name="Zaremba-Niedzwiedzka K."/>
            <person name="Martijn J."/>
            <person name="Lind A.E."/>
            <person name="van Eijk R."/>
            <person name="Schleper C."/>
            <person name="Guy L."/>
            <person name="Ettema T.J."/>
        </authorList>
    </citation>
    <scope>NUCLEOTIDE SEQUENCE</scope>
</reference>
<gene>
    <name evidence="1" type="ORF">LCGC14_1138080</name>
</gene>
<organism evidence="1">
    <name type="scientific">marine sediment metagenome</name>
    <dbReference type="NCBI Taxonomy" id="412755"/>
    <lineage>
        <taxon>unclassified sequences</taxon>
        <taxon>metagenomes</taxon>
        <taxon>ecological metagenomes</taxon>
    </lineage>
</organism>
<protein>
    <submittedName>
        <fullName evidence="1">Uncharacterized protein</fullName>
    </submittedName>
</protein>
<dbReference type="AlphaFoldDB" id="A0A0F9MM10"/>
<sequence>MRKWLFGIAFFCIGCGVPSKIVLNGSGGRNAYNIAVQKTNSEEMLLNLVRLKYGESPSFLELSSITTQHSIKNITTAGISIPGFSKTNPTNLRGETQFQSQPTLQYSPLQGKDFANQILRPIDIGVIQQIIYSGWDIDRVFLLAIENFQEFPNLHREGLAPEELKRHEKFHEVIDLMKKLQMKGSLQIGIRQQADDLKLKSLQFAFPTEDQYGKEIANMLKEEKSSDGKYIINIVQGFDENGNIGILPRSLLSCMYYLSKNVRIPEKDIKVCKTSDIFNCDVSIKDIPKIFKELLVVYNSNRKPKDSYVCVKYRDTWFYIKDGDIHSKKTFLLLLDIYNLQSGRPAVKGPIFTLPIG</sequence>
<evidence type="ECO:0000313" key="1">
    <source>
        <dbReference type="EMBL" id="KKN00407.1"/>
    </source>
</evidence>
<dbReference type="EMBL" id="LAZR01005379">
    <property type="protein sequence ID" value="KKN00407.1"/>
    <property type="molecule type" value="Genomic_DNA"/>
</dbReference>
<name>A0A0F9MM10_9ZZZZ</name>